<dbReference type="AlphaFoldDB" id="A8MHZ8"/>
<accession>A8MHZ8</accession>
<dbReference type="HOGENOM" id="CLU_084690_0_0_9"/>
<evidence type="ECO:0000313" key="2">
    <source>
        <dbReference type="Proteomes" id="UP000000269"/>
    </source>
</evidence>
<dbReference type="KEGG" id="aoe:Clos_1890"/>
<reference evidence="2" key="1">
    <citation type="submission" date="2007-10" db="EMBL/GenBank/DDBJ databases">
        <title>Complete genome of Alkaliphilus oremlandii OhILAs.</title>
        <authorList>
            <person name="Copeland A."/>
            <person name="Lucas S."/>
            <person name="Lapidus A."/>
            <person name="Barry K."/>
            <person name="Detter J.C."/>
            <person name="Glavina del Rio T."/>
            <person name="Hammon N."/>
            <person name="Israni S."/>
            <person name="Dalin E."/>
            <person name="Tice H."/>
            <person name="Pitluck S."/>
            <person name="Chain P."/>
            <person name="Malfatti S."/>
            <person name="Shin M."/>
            <person name="Vergez L."/>
            <person name="Schmutz J."/>
            <person name="Larimer F."/>
            <person name="Land M."/>
            <person name="Hauser L."/>
            <person name="Kyrpides N."/>
            <person name="Mikhailova N."/>
            <person name="Stolz J.F."/>
            <person name="Dawson A."/>
            <person name="Fisher E."/>
            <person name="Crable B."/>
            <person name="Perera E."/>
            <person name="Lisak J."/>
            <person name="Ranganathan M."/>
            <person name="Basu P."/>
            <person name="Richardson P."/>
        </authorList>
    </citation>
    <scope>NUCLEOTIDE SEQUENCE [LARGE SCALE GENOMIC DNA]</scope>
    <source>
        <strain evidence="2">OhILAs</strain>
    </source>
</reference>
<dbReference type="Pfam" id="PF10127">
    <property type="entry name" value="RlaP"/>
    <property type="match status" value="1"/>
</dbReference>
<dbReference type="eggNOG" id="COG3541">
    <property type="taxonomic scope" value="Bacteria"/>
</dbReference>
<dbReference type="PANTHER" id="PTHR34817">
    <property type="entry name" value="NUCLEOTIDYLTRANSFERASE"/>
    <property type="match status" value="1"/>
</dbReference>
<evidence type="ECO:0000313" key="1">
    <source>
        <dbReference type="EMBL" id="ABW19430.1"/>
    </source>
</evidence>
<organism evidence="1 2">
    <name type="scientific">Alkaliphilus oremlandii (strain OhILAs)</name>
    <name type="common">Clostridium oremlandii (strain OhILAs)</name>
    <dbReference type="NCBI Taxonomy" id="350688"/>
    <lineage>
        <taxon>Bacteria</taxon>
        <taxon>Bacillati</taxon>
        <taxon>Bacillota</taxon>
        <taxon>Clostridia</taxon>
        <taxon>Peptostreptococcales</taxon>
        <taxon>Natronincolaceae</taxon>
        <taxon>Alkaliphilus</taxon>
    </lineage>
</organism>
<dbReference type="PANTHER" id="PTHR34817:SF2">
    <property type="entry name" value="NUCLEOTIDYLTRANSFERASE"/>
    <property type="match status" value="1"/>
</dbReference>
<proteinExistence type="predicted"/>
<keyword evidence="2" id="KW-1185">Reference proteome</keyword>
<gene>
    <name evidence="1" type="ordered locus">Clos_1890</name>
</gene>
<dbReference type="STRING" id="350688.Clos_1890"/>
<name>A8MHZ8_ALKOO</name>
<protein>
    <submittedName>
        <fullName evidence="1">Conserved hypothetical cytosolic protein</fullName>
    </submittedName>
</protein>
<dbReference type="InterPro" id="IPR018775">
    <property type="entry name" value="RlaP"/>
</dbReference>
<sequence>MKSVIMEKLEEIERDNQIKILYAVESGSRGWGFESKDSDYDVRFIYIHKPEWYLSIQDRRDVIELPINELLDINGWDIKKALMLYKKSNPTLLEWLSSPIVYMEYSDFIRKLRILTQEYFSSKSCIYHYLHMAEGNYREYLKGETVRIKKYFYVLRPIMACMWVERYGTQPPMLFKDLMDSLQLENDLVNEIDQLLVRKKAGEEMNEEKQIKIINEFLDEKISYFKDYVKSLDMRSETGFDGLNQLFRDILTEAWENNY</sequence>
<dbReference type="EMBL" id="CP000853">
    <property type="protein sequence ID" value="ABW19430.1"/>
    <property type="molecule type" value="Genomic_DNA"/>
</dbReference>
<dbReference type="Proteomes" id="UP000000269">
    <property type="component" value="Chromosome"/>
</dbReference>